<evidence type="ECO:0000313" key="5">
    <source>
        <dbReference type="Proteomes" id="UP000010474"/>
    </source>
</evidence>
<dbReference type="Pfam" id="PF01610">
    <property type="entry name" value="DDE_Tnp_ISL3"/>
    <property type="match status" value="1"/>
</dbReference>
<dbReference type="InterPro" id="IPR029261">
    <property type="entry name" value="Transposase_Znf"/>
</dbReference>
<sequence length="430" mass="49437">MKFSVDQILNLPDMKVLDFQELVGAEIIITIEKAVKDSTCPDCGKTTHSIHQNHWRMIHDLSWSEKLVLLKINRRQFKCNKCKKVFSCKVAPLGETPRPHFALSEKLSFVDKSKGYTKRLAIDIVAQVLDSNIHSVAERNDLSDEEVESMLKAQVSQILNINLSQVKRLGIDEIALVKGQGNYLAVLVDLDTRKPIELVKSRRIEEIREVVVKWGSQVLEQIVEVSIDLWSPYKSLVEELMPNANITADRFHVMKQVNDELDAMRKSEKKAAMSLDNKSEQDRILAGLNKSKYSLIKNEDSLNEQQKERLNNVQEVSPILAKMHALKEEFRDIFESTKSWGESIMNLLDWMHDGLSYFPKSIGTMIRWFGEVVGYFDGRTTSGTVVRVAFRRKGINNKLKLIKRLGYGFRNFSNFRLRSLLNWHFSINSP</sequence>
<dbReference type="Pfam" id="PF14690">
    <property type="entry name" value="Zn_ribbon_ISL3"/>
    <property type="match status" value="1"/>
</dbReference>
<dbReference type="Pfam" id="PF13542">
    <property type="entry name" value="HTH_Tnp_ISL3"/>
    <property type="match status" value="1"/>
</dbReference>
<evidence type="ECO:0000313" key="4">
    <source>
        <dbReference type="EMBL" id="AFZ58971.1"/>
    </source>
</evidence>
<dbReference type="EMBL" id="CP003659">
    <property type="protein sequence ID" value="AFZ58971.1"/>
    <property type="molecule type" value="Genomic_DNA"/>
</dbReference>
<keyword evidence="5" id="KW-1185">Reference proteome</keyword>
<gene>
    <name evidence="4" type="ordered locus">Anacy_3577</name>
</gene>
<dbReference type="HOGENOM" id="CLU_041900_1_1_3"/>
<dbReference type="PANTHER" id="PTHR33498">
    <property type="entry name" value="TRANSPOSASE FOR INSERTION SEQUENCE ELEMENT IS1557"/>
    <property type="match status" value="1"/>
</dbReference>
<name>K9ZIE8_ANACC</name>
<reference evidence="5" key="1">
    <citation type="journal article" date="2013" name="Proc. Natl. Acad. Sci. U.S.A.">
        <title>Improving the coverage of the cyanobacterial phylum using diversity-driven genome sequencing.</title>
        <authorList>
            <person name="Shih P.M."/>
            <person name="Wu D."/>
            <person name="Latifi A."/>
            <person name="Axen S.D."/>
            <person name="Fewer D.P."/>
            <person name="Talla E."/>
            <person name="Calteau A."/>
            <person name="Cai F."/>
            <person name="Tandeau de Marsac N."/>
            <person name="Rippka R."/>
            <person name="Herdman M."/>
            <person name="Sivonen K."/>
            <person name="Coursin T."/>
            <person name="Laurent T."/>
            <person name="Goodwin L."/>
            <person name="Nolan M."/>
            <person name="Davenport K.W."/>
            <person name="Han C.S."/>
            <person name="Rubin E.M."/>
            <person name="Eisen J.A."/>
            <person name="Woyke T."/>
            <person name="Gugger M."/>
            <person name="Kerfeld C.A."/>
        </authorList>
    </citation>
    <scope>NUCLEOTIDE SEQUENCE [LARGE SCALE GENOMIC DNA]</scope>
    <source>
        <strain evidence="5">ATCC 27899 / PCC 7122</strain>
    </source>
</reference>
<feature type="domain" description="Transposase IS204/IS1001/IS1096/IS1165 helix-turn-helix" evidence="2">
    <location>
        <begin position="105"/>
        <end position="153"/>
    </location>
</feature>
<dbReference type="eggNOG" id="COG3464">
    <property type="taxonomic scope" value="Bacteria"/>
</dbReference>
<dbReference type="InterPro" id="IPR002560">
    <property type="entry name" value="Transposase_DDE"/>
</dbReference>
<organism evidence="4 5">
    <name type="scientific">Anabaena cylindrica (strain ATCC 27899 / PCC 7122)</name>
    <dbReference type="NCBI Taxonomy" id="272123"/>
    <lineage>
        <taxon>Bacteria</taxon>
        <taxon>Bacillati</taxon>
        <taxon>Cyanobacteriota</taxon>
        <taxon>Cyanophyceae</taxon>
        <taxon>Nostocales</taxon>
        <taxon>Nostocaceae</taxon>
        <taxon>Anabaena</taxon>
    </lineage>
</organism>
<dbReference type="AlphaFoldDB" id="K9ZIE8"/>
<feature type="domain" description="Transposase IS204/IS1001/IS1096/IS1165 zinc-finger" evidence="3">
    <location>
        <begin position="39"/>
        <end position="82"/>
    </location>
</feature>
<feature type="domain" description="Transposase IS204/IS1001/IS1096/IS1165 DDE" evidence="1">
    <location>
        <begin position="169"/>
        <end position="418"/>
    </location>
</feature>
<dbReference type="InterPro" id="IPR047951">
    <property type="entry name" value="Transpos_ISL3"/>
</dbReference>
<evidence type="ECO:0000259" key="1">
    <source>
        <dbReference type="Pfam" id="PF01610"/>
    </source>
</evidence>
<dbReference type="InterPro" id="IPR032877">
    <property type="entry name" value="Transposase_HTH"/>
</dbReference>
<evidence type="ECO:0000259" key="3">
    <source>
        <dbReference type="Pfam" id="PF14690"/>
    </source>
</evidence>
<evidence type="ECO:0000259" key="2">
    <source>
        <dbReference type="Pfam" id="PF13542"/>
    </source>
</evidence>
<dbReference type="NCBIfam" id="NF033550">
    <property type="entry name" value="transpos_ISL3"/>
    <property type="match status" value="1"/>
</dbReference>
<dbReference type="Proteomes" id="UP000010474">
    <property type="component" value="Chromosome"/>
</dbReference>
<dbReference type="KEGG" id="acy:Anacy_3577"/>
<dbReference type="STRING" id="272123.Anacy_3577"/>
<dbReference type="PATRIC" id="fig|272123.3.peg.3890"/>
<dbReference type="RefSeq" id="WP_015215593.1">
    <property type="nucleotide sequence ID" value="NC_019771.1"/>
</dbReference>
<accession>K9ZIE8</accession>
<dbReference type="PANTHER" id="PTHR33498:SF1">
    <property type="entry name" value="TRANSPOSASE FOR INSERTION SEQUENCE ELEMENT IS1557"/>
    <property type="match status" value="1"/>
</dbReference>
<proteinExistence type="predicted"/>
<protein>
    <submittedName>
        <fullName evidence="4">Transposase IS204/IS1001/IS1096/IS1165 family protein</fullName>
    </submittedName>
</protein>